<dbReference type="RefSeq" id="WP_228104879.1">
    <property type="nucleotide sequence ID" value="NZ_CP101637.1"/>
</dbReference>
<proteinExistence type="predicted"/>
<keyword evidence="2" id="KW-1185">Reference proteome</keyword>
<protein>
    <submittedName>
        <fullName evidence="1">Uncharacterized protein</fullName>
    </submittedName>
</protein>
<name>A0ABY9Q0C9_9FIRM</name>
<reference evidence="1 2" key="1">
    <citation type="submission" date="2022-07" db="EMBL/GenBank/DDBJ databases">
        <title>Genome sequence of Terrisporobacter mayombei DSM6539.</title>
        <authorList>
            <person name="Boeer T."/>
            <person name="Bengelsdorf F.R."/>
            <person name="Daniel R."/>
            <person name="Poehlein A."/>
        </authorList>
    </citation>
    <scope>NUCLEOTIDE SEQUENCE [LARGE SCALE GENOMIC DNA]</scope>
    <source>
        <strain evidence="1 2">DSM 6539</strain>
    </source>
</reference>
<organism evidence="1 2">
    <name type="scientific">Terrisporobacter mayombei</name>
    <dbReference type="NCBI Taxonomy" id="1541"/>
    <lineage>
        <taxon>Bacteria</taxon>
        <taxon>Bacillati</taxon>
        <taxon>Bacillota</taxon>
        <taxon>Clostridia</taxon>
        <taxon>Peptostreptococcales</taxon>
        <taxon>Peptostreptococcaceae</taxon>
        <taxon>Terrisporobacter</taxon>
    </lineage>
</organism>
<gene>
    <name evidence="1" type="ORF">TEMA_09720</name>
</gene>
<accession>A0ABY9Q0C9</accession>
<dbReference type="Proteomes" id="UP001235030">
    <property type="component" value="Chromosome"/>
</dbReference>
<evidence type="ECO:0000313" key="2">
    <source>
        <dbReference type="Proteomes" id="UP001235030"/>
    </source>
</evidence>
<evidence type="ECO:0000313" key="1">
    <source>
        <dbReference type="EMBL" id="WMT80651.1"/>
    </source>
</evidence>
<dbReference type="EMBL" id="CP101637">
    <property type="protein sequence ID" value="WMT80651.1"/>
    <property type="molecule type" value="Genomic_DNA"/>
</dbReference>
<sequence length="101" mass="11984">MLEIINEIVDLIDDAFDNKHLLNCNLVGLYNYIKYGNEDFDGDNKGIEFVYKIIFGVKAIENQFDIYKYKEEYLNAINNLPKEYNVELTNEVDLLKKYFIK</sequence>